<dbReference type="STRING" id="869210.Marky_0813"/>
<dbReference type="GO" id="GO:0051287">
    <property type="term" value="F:NAD binding"/>
    <property type="evidence" value="ECO:0007669"/>
    <property type="project" value="InterPro"/>
</dbReference>
<dbReference type="PANTHER" id="PTHR43333">
    <property type="entry name" value="2-HACID_DH_C DOMAIN-CONTAINING PROTEIN"/>
    <property type="match status" value="1"/>
</dbReference>
<dbReference type="KEGG" id="mhd:Marky_0813"/>
<evidence type="ECO:0000256" key="1">
    <source>
        <dbReference type="ARBA" id="ARBA00023002"/>
    </source>
</evidence>
<dbReference type="HOGENOM" id="CLU_019796_1_0_0"/>
<keyword evidence="1 4" id="KW-0560">Oxidoreductase</keyword>
<protein>
    <submittedName>
        <fullName evidence="4">Glyoxylate reductase (NADP(+))</fullName>
        <ecNumber evidence="4">1.1.1.79</ecNumber>
    </submittedName>
</protein>
<reference evidence="4 5" key="1">
    <citation type="journal article" date="2012" name="Stand. Genomic Sci.">
        <title>Complete genome sequence of the aerobic, heterotroph Marinithermus hydrothermalis type strain (T1(T)) from a deep-sea hydrothermal vent chimney.</title>
        <authorList>
            <person name="Copeland A."/>
            <person name="Gu W."/>
            <person name="Yasawong M."/>
            <person name="Lapidus A."/>
            <person name="Lucas S."/>
            <person name="Deshpande S."/>
            <person name="Pagani I."/>
            <person name="Tapia R."/>
            <person name="Cheng J.F."/>
            <person name="Goodwin L.A."/>
            <person name="Pitluck S."/>
            <person name="Liolios K."/>
            <person name="Ivanova N."/>
            <person name="Mavromatis K."/>
            <person name="Mikhailova N."/>
            <person name="Pati A."/>
            <person name="Chen A."/>
            <person name="Palaniappan K."/>
            <person name="Land M."/>
            <person name="Pan C."/>
            <person name="Brambilla E.M."/>
            <person name="Rohde M."/>
            <person name="Tindall B.J."/>
            <person name="Sikorski J."/>
            <person name="Goker M."/>
            <person name="Detter J.C."/>
            <person name="Bristow J."/>
            <person name="Eisen J.A."/>
            <person name="Markowitz V."/>
            <person name="Hugenholtz P."/>
            <person name="Kyrpides N.C."/>
            <person name="Klenk H.P."/>
            <person name="Woyke T."/>
        </authorList>
    </citation>
    <scope>NUCLEOTIDE SEQUENCE [LARGE SCALE GENOMIC DNA]</scope>
    <source>
        <strain evidence="5">DSM 14884 / JCM 11576 / T1</strain>
    </source>
</reference>
<feature type="domain" description="D-isomer specific 2-hydroxyacid dehydrogenase NAD-binding" evidence="3">
    <location>
        <begin position="102"/>
        <end position="268"/>
    </location>
</feature>
<evidence type="ECO:0000313" key="4">
    <source>
        <dbReference type="EMBL" id="AEB11560.1"/>
    </source>
</evidence>
<keyword evidence="5" id="KW-1185">Reference proteome</keyword>
<evidence type="ECO:0000256" key="2">
    <source>
        <dbReference type="ARBA" id="ARBA00023027"/>
    </source>
</evidence>
<sequence>MRLWVPEGTKAKYLEGLPEEVEVGYFPKEGPFPDEIETVEFLVPPFGQRDRVQEALARMPRLRVVQTLSAGVDWILPLVPPGVTLADARGVHDTPVAEWVVGAILAMYKRFPEFRDFQRRSRWEPLKLADLEGQVVLILGYGSIGEAVEARLKPFGVRVLRVARRPRPGVHPPEMLAALLPEADVVVLLLPLTRETEGMVDARFLARMKPGALLVNAARGRVVRTPALLEALEAGRIRAVLDVTDPEPLPEDHPLWRAPGVYITPHVAGSSPRFLARAYALVREQVCRYLEGRPLRNVVREGY</sequence>
<gene>
    <name evidence="4" type="ordered locus">Marky_0813</name>
</gene>
<proteinExistence type="predicted"/>
<dbReference type="RefSeq" id="WP_013703611.1">
    <property type="nucleotide sequence ID" value="NC_015387.1"/>
</dbReference>
<dbReference type="Gene3D" id="3.40.50.720">
    <property type="entry name" value="NAD(P)-binding Rossmann-like Domain"/>
    <property type="match status" value="2"/>
</dbReference>
<dbReference type="GO" id="GO:0030267">
    <property type="term" value="F:glyoxylate reductase (NADPH) activity"/>
    <property type="evidence" value="ECO:0007669"/>
    <property type="project" value="UniProtKB-EC"/>
</dbReference>
<dbReference type="SUPFAM" id="SSF51735">
    <property type="entry name" value="NAD(P)-binding Rossmann-fold domains"/>
    <property type="match status" value="1"/>
</dbReference>
<dbReference type="Proteomes" id="UP000007030">
    <property type="component" value="Chromosome"/>
</dbReference>
<dbReference type="eggNOG" id="COG0111">
    <property type="taxonomic scope" value="Bacteria"/>
</dbReference>
<accession>F2NNX2</accession>
<keyword evidence="2" id="KW-0520">NAD</keyword>
<dbReference type="EMBL" id="CP002630">
    <property type="protein sequence ID" value="AEB11560.1"/>
    <property type="molecule type" value="Genomic_DNA"/>
</dbReference>
<name>F2NNX2_MARHT</name>
<dbReference type="Pfam" id="PF02826">
    <property type="entry name" value="2-Hacid_dh_C"/>
    <property type="match status" value="1"/>
</dbReference>
<dbReference type="CDD" id="cd12166">
    <property type="entry name" value="2-Hacid_dh_7"/>
    <property type="match status" value="1"/>
</dbReference>
<dbReference type="OrthoDB" id="9805416at2"/>
<dbReference type="EC" id="1.1.1.79" evidence="4"/>
<dbReference type="InterPro" id="IPR036291">
    <property type="entry name" value="NAD(P)-bd_dom_sf"/>
</dbReference>
<dbReference type="SUPFAM" id="SSF52283">
    <property type="entry name" value="Formate/glycerate dehydrogenase catalytic domain-like"/>
    <property type="match status" value="1"/>
</dbReference>
<evidence type="ECO:0000259" key="3">
    <source>
        <dbReference type="Pfam" id="PF02826"/>
    </source>
</evidence>
<dbReference type="PANTHER" id="PTHR43333:SF1">
    <property type="entry name" value="D-ISOMER SPECIFIC 2-HYDROXYACID DEHYDROGENASE NAD-BINDING DOMAIN-CONTAINING PROTEIN"/>
    <property type="match status" value="1"/>
</dbReference>
<organism evidence="4 5">
    <name type="scientific">Marinithermus hydrothermalis (strain DSM 14884 / JCM 11576 / T1)</name>
    <dbReference type="NCBI Taxonomy" id="869210"/>
    <lineage>
        <taxon>Bacteria</taxon>
        <taxon>Thermotogati</taxon>
        <taxon>Deinococcota</taxon>
        <taxon>Deinococci</taxon>
        <taxon>Thermales</taxon>
        <taxon>Thermaceae</taxon>
        <taxon>Marinithermus</taxon>
    </lineage>
</organism>
<evidence type="ECO:0000313" key="5">
    <source>
        <dbReference type="Proteomes" id="UP000007030"/>
    </source>
</evidence>
<dbReference type="AlphaFoldDB" id="F2NNX2"/>
<dbReference type="InterPro" id="IPR006140">
    <property type="entry name" value="D-isomer_DH_NAD-bd"/>
</dbReference>